<name>A0A3P3XI30_9SPIR</name>
<feature type="domain" description="Pili assembly chaperone N-terminal" evidence="1">
    <location>
        <begin position="46"/>
        <end position="157"/>
    </location>
</feature>
<dbReference type="PANTHER" id="PTHR30251">
    <property type="entry name" value="PILUS ASSEMBLY CHAPERONE"/>
    <property type="match status" value="1"/>
</dbReference>
<proteinExistence type="predicted"/>
<dbReference type="InterPro" id="IPR016147">
    <property type="entry name" value="Pili_assmbl_chaperone_N"/>
</dbReference>
<dbReference type="InterPro" id="IPR008962">
    <property type="entry name" value="PapD-like_sf"/>
</dbReference>
<dbReference type="PANTHER" id="PTHR30251:SF4">
    <property type="entry name" value="SLR1668 PROTEIN"/>
    <property type="match status" value="1"/>
</dbReference>
<dbReference type="GO" id="GO:0030288">
    <property type="term" value="C:outer membrane-bounded periplasmic space"/>
    <property type="evidence" value="ECO:0007669"/>
    <property type="project" value="InterPro"/>
</dbReference>
<evidence type="ECO:0000313" key="2">
    <source>
        <dbReference type="EMBL" id="SLM12361.1"/>
    </source>
</evidence>
<dbReference type="Pfam" id="PF00345">
    <property type="entry name" value="PapD_N"/>
    <property type="match status" value="1"/>
</dbReference>
<gene>
    <name evidence="2" type="ORF">SPIROBIBN47_250001</name>
</gene>
<sequence>MHRFGLHCFTLKYRKTFLATFLFLLGMSAFAFTFMPMSISISPSGAQSIASFRLTNDGGQQIAIVIKAMTRDIDENGNEINEPADKDFTIFPTRVVVQPNSFQNIKVQYKGTPKLAKEAAYRIIAEQVPIDFTQQQTSGVKVLFRYIAALYVTPTNVAHKLSVSKVEYAEQEGKKGFLVTITNSGTRHALINDPVLKIAGGTGISITLKDDAVKAIQGQNLLAGNVRRFFVPSDDAKPNTTYTGTLSATIE</sequence>
<accession>A0A3P3XI30</accession>
<dbReference type="AlphaFoldDB" id="A0A3P3XI30"/>
<reference evidence="2" key="1">
    <citation type="submission" date="2017-02" db="EMBL/GenBank/DDBJ databases">
        <authorList>
            <person name="Regsiter A."/>
            <person name="William W."/>
        </authorList>
    </citation>
    <scope>NUCLEOTIDE SEQUENCE</scope>
    <source>
        <strain evidence="2">Bib</strain>
    </source>
</reference>
<dbReference type="SUPFAM" id="SSF49354">
    <property type="entry name" value="PapD-like"/>
    <property type="match status" value="1"/>
</dbReference>
<dbReference type="InterPro" id="IPR050643">
    <property type="entry name" value="Periplasmic_pilus_chap"/>
</dbReference>
<organism evidence="2">
    <name type="scientific">uncultured spirochete</name>
    <dbReference type="NCBI Taxonomy" id="156406"/>
    <lineage>
        <taxon>Bacteria</taxon>
        <taxon>Pseudomonadati</taxon>
        <taxon>Spirochaetota</taxon>
        <taxon>Spirochaetia</taxon>
        <taxon>Spirochaetales</taxon>
        <taxon>environmental samples</taxon>
    </lineage>
</organism>
<dbReference type="EMBL" id="FWDM01000018">
    <property type="protein sequence ID" value="SLM12361.1"/>
    <property type="molecule type" value="Genomic_DNA"/>
</dbReference>
<dbReference type="GO" id="GO:0071555">
    <property type="term" value="P:cell wall organization"/>
    <property type="evidence" value="ECO:0007669"/>
    <property type="project" value="InterPro"/>
</dbReference>
<evidence type="ECO:0000259" key="1">
    <source>
        <dbReference type="Pfam" id="PF00345"/>
    </source>
</evidence>
<dbReference type="InterPro" id="IPR013783">
    <property type="entry name" value="Ig-like_fold"/>
</dbReference>
<dbReference type="Gene3D" id="2.60.40.10">
    <property type="entry name" value="Immunoglobulins"/>
    <property type="match status" value="1"/>
</dbReference>
<protein>
    <recommendedName>
        <fullName evidence="1">Pili assembly chaperone N-terminal domain-containing protein</fullName>
    </recommendedName>
</protein>